<comment type="caution">
    <text evidence="1">The sequence shown here is derived from an EMBL/GenBank/DDBJ whole genome shotgun (WGS) entry which is preliminary data.</text>
</comment>
<evidence type="ECO:0000313" key="1">
    <source>
        <dbReference type="EMBL" id="RGU23093.1"/>
    </source>
</evidence>
<gene>
    <name evidence="1" type="ORF">DWW89_10320</name>
</gene>
<dbReference type="AlphaFoldDB" id="A0A412RKQ4"/>
<dbReference type="EMBL" id="QRXR01000015">
    <property type="protein sequence ID" value="RGU23093.1"/>
    <property type="molecule type" value="Genomic_DNA"/>
</dbReference>
<evidence type="ECO:0000313" key="2">
    <source>
        <dbReference type="Proteomes" id="UP000283765"/>
    </source>
</evidence>
<name>A0A412RKQ4_9FIRM</name>
<dbReference type="Proteomes" id="UP000283765">
    <property type="component" value="Unassembled WGS sequence"/>
</dbReference>
<proteinExistence type="predicted"/>
<protein>
    <submittedName>
        <fullName evidence="1">Uncharacterized protein</fullName>
    </submittedName>
</protein>
<reference evidence="1 2" key="1">
    <citation type="submission" date="2018-08" db="EMBL/GenBank/DDBJ databases">
        <title>A genome reference for cultivated species of the human gut microbiota.</title>
        <authorList>
            <person name="Zou Y."/>
            <person name="Xue W."/>
            <person name="Luo G."/>
        </authorList>
    </citation>
    <scope>NUCLEOTIDE SEQUENCE [LARGE SCALE GENOMIC DNA]</scope>
    <source>
        <strain evidence="1 2">AF17-27</strain>
    </source>
</reference>
<accession>A0A412RKQ4</accession>
<sequence>MKAYGKKLWWIENQHYGDELHTGIPLPSSGKKRGQRRKRYERIFKKMERQHSKNEIRKIIKSIDNAEV</sequence>
<organism evidence="1 2">
    <name type="scientific">Agathobacter rectalis</name>
    <dbReference type="NCBI Taxonomy" id="39491"/>
    <lineage>
        <taxon>Bacteria</taxon>
        <taxon>Bacillati</taxon>
        <taxon>Bacillota</taxon>
        <taxon>Clostridia</taxon>
        <taxon>Lachnospirales</taxon>
        <taxon>Lachnospiraceae</taxon>
        <taxon>Agathobacter</taxon>
    </lineage>
</organism>